<dbReference type="InterPro" id="IPR014729">
    <property type="entry name" value="Rossmann-like_a/b/a_fold"/>
</dbReference>
<evidence type="ECO:0000256" key="1">
    <source>
        <dbReference type="ARBA" id="ARBA00008791"/>
    </source>
</evidence>
<name>A0A4Q1HNL4_9BURK</name>
<dbReference type="Pfam" id="PF00582">
    <property type="entry name" value="Usp"/>
    <property type="match status" value="1"/>
</dbReference>
<evidence type="ECO:0000259" key="2">
    <source>
        <dbReference type="Pfam" id="PF00582"/>
    </source>
</evidence>
<proteinExistence type="inferred from homology"/>
<gene>
    <name evidence="3" type="ORF">C7R54_10690</name>
</gene>
<dbReference type="PANTHER" id="PTHR46268:SF15">
    <property type="entry name" value="UNIVERSAL STRESS PROTEIN HP_0031"/>
    <property type="match status" value="1"/>
</dbReference>
<evidence type="ECO:0000313" key="3">
    <source>
        <dbReference type="EMBL" id="RXN91582.1"/>
    </source>
</evidence>
<dbReference type="PRINTS" id="PR01438">
    <property type="entry name" value="UNVRSLSTRESS"/>
</dbReference>
<comment type="similarity">
    <text evidence="1">Belongs to the universal stress protein A family.</text>
</comment>
<reference evidence="3 4" key="1">
    <citation type="journal article" date="2017" name="Int. J. Syst. Evol. Microbiol.">
        <title>Achromobacter aloeverae sp. nov., isolated from the root of Aloe vera (L.) Burm.f.</title>
        <authorList>
            <person name="Kuncharoen N."/>
            <person name="Muramatsu Y."/>
            <person name="Shibata C."/>
            <person name="Kamakura Y."/>
            <person name="Nakagawa Y."/>
            <person name="Tanasupawat S."/>
        </authorList>
    </citation>
    <scope>NUCLEOTIDE SEQUENCE [LARGE SCALE GENOMIC DNA]</scope>
    <source>
        <strain evidence="3 4">AVA-1</strain>
    </source>
</reference>
<dbReference type="AlphaFoldDB" id="A0A4Q1HNL4"/>
<dbReference type="SUPFAM" id="SSF52402">
    <property type="entry name" value="Adenine nucleotide alpha hydrolases-like"/>
    <property type="match status" value="1"/>
</dbReference>
<accession>A0A4Q1HNL4</accession>
<keyword evidence="4" id="KW-1185">Reference proteome</keyword>
<organism evidence="3 4">
    <name type="scientific">Achromobacter aloeverae</name>
    <dbReference type="NCBI Taxonomy" id="1750518"/>
    <lineage>
        <taxon>Bacteria</taxon>
        <taxon>Pseudomonadati</taxon>
        <taxon>Pseudomonadota</taxon>
        <taxon>Betaproteobacteria</taxon>
        <taxon>Burkholderiales</taxon>
        <taxon>Alcaligenaceae</taxon>
        <taxon>Achromobacter</taxon>
    </lineage>
</organism>
<dbReference type="Proteomes" id="UP000290849">
    <property type="component" value="Unassembled WGS sequence"/>
</dbReference>
<feature type="domain" description="UspA" evidence="2">
    <location>
        <begin position="15"/>
        <end position="160"/>
    </location>
</feature>
<dbReference type="InterPro" id="IPR006016">
    <property type="entry name" value="UspA"/>
</dbReference>
<dbReference type="InterPro" id="IPR006015">
    <property type="entry name" value="Universal_stress_UspA"/>
</dbReference>
<dbReference type="Gene3D" id="3.40.50.620">
    <property type="entry name" value="HUPs"/>
    <property type="match status" value="1"/>
</dbReference>
<sequence>MPAGPPRRPTRSKAMYKKILVPVDGSEENGRAIEEAARMKAVMDARVLLLHVIDPLWYSHGMERHSVFVNDVLPAMRRHGAEILDAARKRLGQDDASIEVLLEECEDRRIPDVVVARAQQWGADLVVMGTRGRRGLDRMFMGSVAEGVARTSPVPVLLVRPAPGAGA</sequence>
<dbReference type="PANTHER" id="PTHR46268">
    <property type="entry name" value="STRESS RESPONSE PROTEIN NHAX"/>
    <property type="match status" value="1"/>
</dbReference>
<dbReference type="CDD" id="cd00293">
    <property type="entry name" value="USP-like"/>
    <property type="match status" value="1"/>
</dbReference>
<protein>
    <submittedName>
        <fullName evidence="3">Universal stress protein</fullName>
    </submittedName>
</protein>
<comment type="caution">
    <text evidence="3">The sequence shown here is derived from an EMBL/GenBank/DDBJ whole genome shotgun (WGS) entry which is preliminary data.</text>
</comment>
<dbReference type="EMBL" id="PYAL01000002">
    <property type="protein sequence ID" value="RXN91582.1"/>
    <property type="molecule type" value="Genomic_DNA"/>
</dbReference>
<evidence type="ECO:0000313" key="4">
    <source>
        <dbReference type="Proteomes" id="UP000290849"/>
    </source>
</evidence>